<dbReference type="GO" id="GO:0006888">
    <property type="term" value="P:endoplasmic reticulum to Golgi vesicle-mediated transport"/>
    <property type="evidence" value="ECO:0007669"/>
    <property type="project" value="TreeGrafter"/>
</dbReference>
<feature type="transmembrane region" description="Helical" evidence="10">
    <location>
        <begin position="581"/>
        <end position="602"/>
    </location>
</feature>
<feature type="region of interest" description="Disordered" evidence="11">
    <location>
        <begin position="1"/>
        <end position="45"/>
    </location>
</feature>
<dbReference type="PANTHER" id="PTHR15495">
    <property type="entry name" value="NEGATIVE REGULATOR OF VESICLE FORMATION-RELATED"/>
    <property type="match status" value="1"/>
</dbReference>
<evidence type="ECO:0000256" key="9">
    <source>
        <dbReference type="ARBA" id="ARBA00023136"/>
    </source>
</evidence>
<feature type="domain" description="GPI inositol-deacylase PGAP1-like alpha/beta" evidence="12">
    <location>
        <begin position="181"/>
        <end position="391"/>
    </location>
</feature>
<dbReference type="STRING" id="578462.A0A0L0S1P7"/>
<evidence type="ECO:0000256" key="1">
    <source>
        <dbReference type="ARBA" id="ARBA00004477"/>
    </source>
</evidence>
<dbReference type="AlphaFoldDB" id="A0A0L0S1P7"/>
<keyword evidence="4 10" id="KW-0812">Transmembrane</keyword>
<keyword evidence="7 10" id="KW-0653">Protein transport</keyword>
<sequence length="685" mass="74782">MTHDDAALRPSMTPPSDAGLGHAVADHDHEPKLTSDPPEADDDEDHDLQLQLPADLDAAPLLATPPSMSRSSSFHDLDPALSGPRAARRAWTRRLRTFALVAVFAAWFTLVAHWFRDRSAWAVQRCTMSYMWPNYVEIPNGEMINAVGPSARLDFPIPPKYHLFLYREGTLDGDVLPGESLPVVFVPGNAGSYQQVRSLASRAAMLWAGEGPGTIVNRTDIKRFDFYTIDYHEELGALSGALVEAQAKYLNLVLWYFYRRYNLTYVPVIAHSMGAVVARLAEPMGPIITLAAPHRAPPVPLDSYFNTLYSVLDTLTSDKRFNSNAPAVIAVTGGELDTNVAAAWTDLRARPAGVSWKSVPTTSMRTTRTACDHQAILWCREVVTAIAEALYAAQPAIYSRQQDRNKAADTLHKHLIDPDVPKTVEVDEHALVGWRSPGELYAALGEKQWAVSVAVPDPWLVYRVDATLTDPAQRSWDVFQVADDEYGRWIGSTDDAELGRTFTLPPTSSTNTTLAFVPKPGSSTLSTPLHLSIRIAWRASASRFAVDQAPVLLGMTLASTFLIASLQLASTHPRQRHARYVARDLLGFPNFALLVAALLVIQVVPNRFWRSVAITAGVPTTIADSVWWLARAHARSSPLLIAAWIAAAASGVAATYLLAAACEVLLAIIATVLARHAPGFAGGAW</sequence>
<evidence type="ECO:0000256" key="5">
    <source>
        <dbReference type="ARBA" id="ARBA00022801"/>
    </source>
</evidence>
<keyword evidence="8 10" id="KW-1133">Transmembrane helix</keyword>
<keyword evidence="5 10" id="KW-0378">Hydrolase</keyword>
<feature type="transmembrane region" description="Helical" evidence="10">
    <location>
        <begin position="549"/>
        <end position="569"/>
    </location>
</feature>
<dbReference type="VEuPathDB" id="FungiDB:AMAG_02118"/>
<gene>
    <name evidence="13" type="ORF">AMAG_02118</name>
</gene>
<evidence type="ECO:0000256" key="6">
    <source>
        <dbReference type="ARBA" id="ARBA00022824"/>
    </source>
</evidence>
<evidence type="ECO:0000259" key="12">
    <source>
        <dbReference type="Pfam" id="PF07819"/>
    </source>
</evidence>
<evidence type="ECO:0000313" key="14">
    <source>
        <dbReference type="Proteomes" id="UP000054350"/>
    </source>
</evidence>
<comment type="subcellular location">
    <subcellularLocation>
        <location evidence="1">Endoplasmic reticulum membrane</location>
        <topology evidence="1">Multi-pass membrane protein</topology>
    </subcellularLocation>
</comment>
<evidence type="ECO:0000256" key="2">
    <source>
        <dbReference type="ARBA" id="ARBA00006931"/>
    </source>
</evidence>
<accession>A0A0L0S1P7</accession>
<proteinExistence type="inferred from homology"/>
<feature type="transmembrane region" description="Helical" evidence="10">
    <location>
        <begin position="641"/>
        <end position="674"/>
    </location>
</feature>
<dbReference type="EC" id="3.1.-.-" evidence="10"/>
<dbReference type="PANTHER" id="PTHR15495:SF7">
    <property type="entry name" value="GPI INOSITOL-DEACYLASE"/>
    <property type="match status" value="1"/>
</dbReference>
<dbReference type="GO" id="GO:0015031">
    <property type="term" value="P:protein transport"/>
    <property type="evidence" value="ECO:0007669"/>
    <property type="project" value="UniProtKB-KW"/>
</dbReference>
<protein>
    <recommendedName>
        <fullName evidence="10">GPI inositol-deacylase</fullName>
        <ecNumber evidence="10">3.1.-.-</ecNumber>
    </recommendedName>
</protein>
<dbReference type="Pfam" id="PF07819">
    <property type="entry name" value="PGAP1"/>
    <property type="match status" value="1"/>
</dbReference>
<dbReference type="GO" id="GO:0006505">
    <property type="term" value="P:GPI anchor metabolic process"/>
    <property type="evidence" value="ECO:0007669"/>
    <property type="project" value="TreeGrafter"/>
</dbReference>
<feature type="compositionally biased region" description="Basic and acidic residues" evidence="11">
    <location>
        <begin position="24"/>
        <end position="33"/>
    </location>
</feature>
<dbReference type="GO" id="GO:0005789">
    <property type="term" value="C:endoplasmic reticulum membrane"/>
    <property type="evidence" value="ECO:0007669"/>
    <property type="project" value="UniProtKB-SubCell"/>
</dbReference>
<keyword evidence="9 10" id="KW-0472">Membrane</keyword>
<dbReference type="Gene3D" id="3.40.50.1820">
    <property type="entry name" value="alpha/beta hydrolase"/>
    <property type="match status" value="1"/>
</dbReference>
<dbReference type="InterPro" id="IPR012908">
    <property type="entry name" value="PGAP1-ab_dom-like"/>
</dbReference>
<dbReference type="EMBL" id="GG745330">
    <property type="protein sequence ID" value="KNE56294.1"/>
    <property type="molecule type" value="Genomic_DNA"/>
</dbReference>
<evidence type="ECO:0000256" key="11">
    <source>
        <dbReference type="SAM" id="MobiDB-lite"/>
    </source>
</evidence>
<evidence type="ECO:0000256" key="10">
    <source>
        <dbReference type="RuleBase" id="RU365011"/>
    </source>
</evidence>
<dbReference type="SUPFAM" id="SSF53474">
    <property type="entry name" value="alpha/beta-Hydrolases"/>
    <property type="match status" value="1"/>
</dbReference>
<comment type="similarity">
    <text evidence="2 10">Belongs to the GPI inositol-deacylase family.</text>
</comment>
<keyword evidence="14" id="KW-1185">Reference proteome</keyword>
<dbReference type="GO" id="GO:0050185">
    <property type="term" value="F:phosphatidylinositol deacylase activity"/>
    <property type="evidence" value="ECO:0007669"/>
    <property type="project" value="TreeGrafter"/>
</dbReference>
<evidence type="ECO:0000313" key="13">
    <source>
        <dbReference type="EMBL" id="KNE56294.1"/>
    </source>
</evidence>
<comment type="caution">
    <text evidence="10">Lacks conserved residue(s) required for the propagation of feature annotation.</text>
</comment>
<reference evidence="13 14" key="1">
    <citation type="submission" date="2009-11" db="EMBL/GenBank/DDBJ databases">
        <title>Annotation of Allomyces macrogynus ATCC 38327.</title>
        <authorList>
            <consortium name="The Broad Institute Genome Sequencing Platform"/>
            <person name="Russ C."/>
            <person name="Cuomo C."/>
            <person name="Burger G."/>
            <person name="Gray M.W."/>
            <person name="Holland P.W.H."/>
            <person name="King N."/>
            <person name="Lang F.B.F."/>
            <person name="Roger A.J."/>
            <person name="Ruiz-Trillo I."/>
            <person name="Young S.K."/>
            <person name="Zeng Q."/>
            <person name="Gargeya S."/>
            <person name="Fitzgerald M."/>
            <person name="Haas B."/>
            <person name="Abouelleil A."/>
            <person name="Alvarado L."/>
            <person name="Arachchi H.M."/>
            <person name="Berlin A."/>
            <person name="Chapman S.B."/>
            <person name="Gearin G."/>
            <person name="Goldberg J."/>
            <person name="Griggs A."/>
            <person name="Gujja S."/>
            <person name="Hansen M."/>
            <person name="Heiman D."/>
            <person name="Howarth C."/>
            <person name="Larimer J."/>
            <person name="Lui A."/>
            <person name="MacDonald P.J.P."/>
            <person name="McCowen C."/>
            <person name="Montmayeur A."/>
            <person name="Murphy C."/>
            <person name="Neiman D."/>
            <person name="Pearson M."/>
            <person name="Priest M."/>
            <person name="Roberts A."/>
            <person name="Saif S."/>
            <person name="Shea T."/>
            <person name="Sisk P."/>
            <person name="Stolte C."/>
            <person name="Sykes S."/>
            <person name="Wortman J."/>
            <person name="Nusbaum C."/>
            <person name="Birren B."/>
        </authorList>
    </citation>
    <scope>NUCLEOTIDE SEQUENCE [LARGE SCALE GENOMIC DNA]</scope>
    <source>
        <strain evidence="13 14">ATCC 38327</strain>
    </source>
</reference>
<dbReference type="eggNOG" id="KOG3724">
    <property type="taxonomic scope" value="Eukaryota"/>
</dbReference>
<evidence type="ECO:0000256" key="7">
    <source>
        <dbReference type="ARBA" id="ARBA00022927"/>
    </source>
</evidence>
<organism evidence="13 14">
    <name type="scientific">Allomyces macrogynus (strain ATCC 38327)</name>
    <name type="common">Allomyces javanicus var. macrogynus</name>
    <dbReference type="NCBI Taxonomy" id="578462"/>
    <lineage>
        <taxon>Eukaryota</taxon>
        <taxon>Fungi</taxon>
        <taxon>Fungi incertae sedis</taxon>
        <taxon>Blastocladiomycota</taxon>
        <taxon>Blastocladiomycetes</taxon>
        <taxon>Blastocladiales</taxon>
        <taxon>Blastocladiaceae</taxon>
        <taxon>Allomyces</taxon>
    </lineage>
</organism>
<evidence type="ECO:0000256" key="4">
    <source>
        <dbReference type="ARBA" id="ARBA00022692"/>
    </source>
</evidence>
<evidence type="ECO:0000256" key="8">
    <source>
        <dbReference type="ARBA" id="ARBA00022989"/>
    </source>
</evidence>
<dbReference type="InterPro" id="IPR039529">
    <property type="entry name" value="PGAP1/BST1"/>
</dbReference>
<feature type="transmembrane region" description="Helical" evidence="10">
    <location>
        <begin position="608"/>
        <end position="629"/>
    </location>
</feature>
<dbReference type="InterPro" id="IPR029058">
    <property type="entry name" value="AB_hydrolase_fold"/>
</dbReference>
<feature type="transmembrane region" description="Helical" evidence="10">
    <location>
        <begin position="95"/>
        <end position="115"/>
    </location>
</feature>
<comment type="function">
    <text evidence="10">Involved in inositol deacylation of GPI-anchored proteins which plays important roles in the quality control and ER-associated degradation of GPI-anchored proteins.</text>
</comment>
<name>A0A0L0S1P7_ALLM3</name>
<dbReference type="Proteomes" id="UP000054350">
    <property type="component" value="Unassembled WGS sequence"/>
</dbReference>
<reference evidence="14" key="2">
    <citation type="submission" date="2009-11" db="EMBL/GenBank/DDBJ databases">
        <title>The Genome Sequence of Allomyces macrogynus strain ATCC 38327.</title>
        <authorList>
            <consortium name="The Broad Institute Genome Sequencing Platform"/>
            <person name="Russ C."/>
            <person name="Cuomo C."/>
            <person name="Shea T."/>
            <person name="Young S.K."/>
            <person name="Zeng Q."/>
            <person name="Koehrsen M."/>
            <person name="Haas B."/>
            <person name="Borodovsky M."/>
            <person name="Guigo R."/>
            <person name="Alvarado L."/>
            <person name="Berlin A."/>
            <person name="Borenstein D."/>
            <person name="Chen Z."/>
            <person name="Engels R."/>
            <person name="Freedman E."/>
            <person name="Gellesch M."/>
            <person name="Goldberg J."/>
            <person name="Griggs A."/>
            <person name="Gujja S."/>
            <person name="Heiman D."/>
            <person name="Hepburn T."/>
            <person name="Howarth C."/>
            <person name="Jen D."/>
            <person name="Larson L."/>
            <person name="Lewis B."/>
            <person name="Mehta T."/>
            <person name="Park D."/>
            <person name="Pearson M."/>
            <person name="Roberts A."/>
            <person name="Saif S."/>
            <person name="Shenoy N."/>
            <person name="Sisk P."/>
            <person name="Stolte C."/>
            <person name="Sykes S."/>
            <person name="Walk T."/>
            <person name="White J."/>
            <person name="Yandava C."/>
            <person name="Burger G."/>
            <person name="Gray M.W."/>
            <person name="Holland P.W.H."/>
            <person name="King N."/>
            <person name="Lang F.B.F."/>
            <person name="Roger A.J."/>
            <person name="Ruiz-Trillo I."/>
            <person name="Lander E."/>
            <person name="Nusbaum C."/>
        </authorList>
    </citation>
    <scope>NUCLEOTIDE SEQUENCE [LARGE SCALE GENOMIC DNA]</scope>
    <source>
        <strain evidence="14">ATCC 38327</strain>
    </source>
</reference>
<keyword evidence="3 10" id="KW-0813">Transport</keyword>
<dbReference type="OrthoDB" id="348976at2759"/>
<evidence type="ECO:0000256" key="3">
    <source>
        <dbReference type="ARBA" id="ARBA00022448"/>
    </source>
</evidence>
<keyword evidence="6 10" id="KW-0256">Endoplasmic reticulum</keyword>